<dbReference type="InterPro" id="IPR036236">
    <property type="entry name" value="Znf_C2H2_sf"/>
</dbReference>
<dbReference type="SUPFAM" id="SSF57667">
    <property type="entry name" value="beta-beta-alpha zinc fingers"/>
    <property type="match status" value="1"/>
</dbReference>
<feature type="compositionally biased region" description="Polar residues" evidence="1">
    <location>
        <begin position="12"/>
        <end position="23"/>
    </location>
</feature>
<accession>A0A9P6WET3</accession>
<dbReference type="EMBL" id="PUHR01000010">
    <property type="protein sequence ID" value="KAG0671630.1"/>
    <property type="molecule type" value="Genomic_DNA"/>
</dbReference>
<dbReference type="AlphaFoldDB" id="A0A9P6WET3"/>
<gene>
    <name evidence="2" type="ORF">C6P45_000121</name>
</gene>
<sequence length="125" mass="14624">MDNASVLLDFGTDSNKTSSNEQNLNRKNDVIGLQTDLFQVPKQLNDFNNFEFLNDTDNSNSEQEVDSRPWKKVKSLKDGHYSGKEYPCNKCHLIFGRSSDLRRHIYQYYQIFVLNVVKGLLERMR</sequence>
<proteinExistence type="predicted"/>
<evidence type="ECO:0000313" key="2">
    <source>
        <dbReference type="EMBL" id="KAG0671630.1"/>
    </source>
</evidence>
<evidence type="ECO:0000256" key="1">
    <source>
        <dbReference type="SAM" id="MobiDB-lite"/>
    </source>
</evidence>
<name>A0A9P6WET3_MAUEX</name>
<dbReference type="Proteomes" id="UP000750334">
    <property type="component" value="Unassembled WGS sequence"/>
</dbReference>
<protein>
    <recommendedName>
        <fullName evidence="4">C2H2-type domain-containing protein</fullName>
    </recommendedName>
</protein>
<reference evidence="2 3" key="1">
    <citation type="submission" date="2020-11" db="EMBL/GenBank/DDBJ databases">
        <title>Kefir isolates.</title>
        <authorList>
            <person name="Marcisauskas S."/>
            <person name="Kim Y."/>
            <person name="Blasche S."/>
        </authorList>
    </citation>
    <scope>NUCLEOTIDE SEQUENCE [LARGE SCALE GENOMIC DNA]</scope>
    <source>
        <strain evidence="2 3">OG2</strain>
    </source>
</reference>
<evidence type="ECO:0008006" key="4">
    <source>
        <dbReference type="Google" id="ProtNLM"/>
    </source>
</evidence>
<keyword evidence="3" id="KW-1185">Reference proteome</keyword>
<feature type="region of interest" description="Disordered" evidence="1">
    <location>
        <begin position="1"/>
        <end position="25"/>
    </location>
</feature>
<comment type="caution">
    <text evidence="2">The sequence shown here is derived from an EMBL/GenBank/DDBJ whole genome shotgun (WGS) entry which is preliminary data.</text>
</comment>
<evidence type="ECO:0000313" key="3">
    <source>
        <dbReference type="Proteomes" id="UP000750334"/>
    </source>
</evidence>
<organism evidence="2 3">
    <name type="scientific">Maudiozyma exigua</name>
    <name type="common">Yeast</name>
    <name type="synonym">Kazachstania exigua</name>
    <dbReference type="NCBI Taxonomy" id="34358"/>
    <lineage>
        <taxon>Eukaryota</taxon>
        <taxon>Fungi</taxon>
        <taxon>Dikarya</taxon>
        <taxon>Ascomycota</taxon>
        <taxon>Saccharomycotina</taxon>
        <taxon>Saccharomycetes</taxon>
        <taxon>Saccharomycetales</taxon>
        <taxon>Saccharomycetaceae</taxon>
        <taxon>Maudiozyma</taxon>
    </lineage>
</organism>